<keyword evidence="2 4" id="KW-0560">Oxidoreductase</keyword>
<dbReference type="InterPro" id="IPR050418">
    <property type="entry name" value="D-iso_2-hydroxyacid_DH_PdxB"/>
</dbReference>
<evidence type="ECO:0000259" key="5">
    <source>
        <dbReference type="Pfam" id="PF00389"/>
    </source>
</evidence>
<feature type="domain" description="D-isomer specific 2-hydroxyacid dehydrogenase catalytic" evidence="5">
    <location>
        <begin position="31"/>
        <end position="322"/>
    </location>
</feature>
<dbReference type="RefSeq" id="WP_326839659.1">
    <property type="nucleotide sequence ID" value="NZ_SVNY01000001.1"/>
</dbReference>
<keyword evidence="3" id="KW-0520">NAD</keyword>
<dbReference type="Pfam" id="PF02826">
    <property type="entry name" value="2-Hacid_dh_C"/>
    <property type="match status" value="1"/>
</dbReference>
<dbReference type="InterPro" id="IPR043322">
    <property type="entry name" value="CtBP"/>
</dbReference>
<proteinExistence type="inferred from homology"/>
<dbReference type="Gene3D" id="3.40.50.720">
    <property type="entry name" value="NAD(P)-binding Rossmann-like Domain"/>
    <property type="match status" value="2"/>
</dbReference>
<dbReference type="GO" id="GO:0051287">
    <property type="term" value="F:NAD binding"/>
    <property type="evidence" value="ECO:0007669"/>
    <property type="project" value="InterPro"/>
</dbReference>
<dbReference type="SUPFAM" id="SSF51735">
    <property type="entry name" value="NAD(P)-binding Rossmann-fold domains"/>
    <property type="match status" value="1"/>
</dbReference>
<accession>A0A928Q2P2</accession>
<dbReference type="GO" id="GO:0016616">
    <property type="term" value="F:oxidoreductase activity, acting on the CH-OH group of donors, NAD or NADP as acceptor"/>
    <property type="evidence" value="ECO:0007669"/>
    <property type="project" value="InterPro"/>
</dbReference>
<evidence type="ECO:0000313" key="8">
    <source>
        <dbReference type="Proteomes" id="UP000754750"/>
    </source>
</evidence>
<reference evidence="7" key="1">
    <citation type="submission" date="2019-04" db="EMBL/GenBank/DDBJ databases">
        <title>Evolution of Biomass-Degrading Anaerobic Consortia Revealed by Metagenomics.</title>
        <authorList>
            <person name="Peng X."/>
        </authorList>
    </citation>
    <scope>NUCLEOTIDE SEQUENCE</scope>
    <source>
        <strain evidence="7">SIG551</strain>
    </source>
</reference>
<dbReference type="InterPro" id="IPR006139">
    <property type="entry name" value="D-isomer_2_OHA_DH_cat_dom"/>
</dbReference>
<dbReference type="EMBL" id="SVNY01000001">
    <property type="protein sequence ID" value="MBE6832051.1"/>
    <property type="molecule type" value="Genomic_DNA"/>
</dbReference>
<dbReference type="InterPro" id="IPR006140">
    <property type="entry name" value="D-isomer_DH_NAD-bd"/>
</dbReference>
<dbReference type="PANTHER" id="PTHR43761:SF1">
    <property type="entry name" value="D-ISOMER SPECIFIC 2-HYDROXYACID DEHYDROGENASE CATALYTIC DOMAIN-CONTAINING PROTEIN-RELATED"/>
    <property type="match status" value="1"/>
</dbReference>
<evidence type="ECO:0000256" key="2">
    <source>
        <dbReference type="ARBA" id="ARBA00023002"/>
    </source>
</evidence>
<dbReference type="GO" id="GO:0003714">
    <property type="term" value="F:transcription corepressor activity"/>
    <property type="evidence" value="ECO:0007669"/>
    <property type="project" value="InterPro"/>
</dbReference>
<dbReference type="SUPFAM" id="SSF52283">
    <property type="entry name" value="Formate/glycerate dehydrogenase catalytic domain-like"/>
    <property type="match status" value="1"/>
</dbReference>
<organism evidence="7 8">
    <name type="scientific">Faecalispora sporosphaeroides</name>
    <dbReference type="NCBI Taxonomy" id="1549"/>
    <lineage>
        <taxon>Bacteria</taxon>
        <taxon>Bacillati</taxon>
        <taxon>Bacillota</taxon>
        <taxon>Clostridia</taxon>
        <taxon>Eubacteriales</taxon>
        <taxon>Oscillospiraceae</taxon>
        <taxon>Faecalispora</taxon>
    </lineage>
</organism>
<sequence>MNRPLFWFIDEEWKDYEIEGNVLRQQYPDCELRFSSYDYEKDLEEFGCRADAIIAQVYAQIPASVIQRLENCKGIAVLGGGYDRIDTAAARAKGIGVTNVQGYCAEDLADYVLAAIFHFYKSLTFYHDNLKNGEWGAQAAARVPRRISHSTLFVIGCGRIGSTVAKRCRSLGMRVIAYDPSRSDEALRKLDIEPVTMEEGLRQADYVSLNVKLDENTTGLIGEREFSLMKPTAYFINTARGAIVKEEELIQALENHVIAGAAVDVIAHEPPREQEPIFSAPNCIVTPHISYISQESFEELRNRAAWNAIRMLRGEHPDDLVN</sequence>
<evidence type="ECO:0000313" key="7">
    <source>
        <dbReference type="EMBL" id="MBE6832051.1"/>
    </source>
</evidence>
<comment type="similarity">
    <text evidence="1 4">Belongs to the D-isomer specific 2-hydroxyacid dehydrogenase family.</text>
</comment>
<dbReference type="Proteomes" id="UP000754750">
    <property type="component" value="Unassembled WGS sequence"/>
</dbReference>
<evidence type="ECO:0000256" key="3">
    <source>
        <dbReference type="ARBA" id="ARBA00023027"/>
    </source>
</evidence>
<dbReference type="AlphaFoldDB" id="A0A928Q2P2"/>
<protein>
    <submittedName>
        <fullName evidence="7">C-terminal binding protein</fullName>
    </submittedName>
</protein>
<evidence type="ECO:0000259" key="6">
    <source>
        <dbReference type="Pfam" id="PF02826"/>
    </source>
</evidence>
<feature type="domain" description="D-isomer specific 2-hydroxyacid dehydrogenase NAD-binding" evidence="6">
    <location>
        <begin position="114"/>
        <end position="290"/>
    </location>
</feature>
<dbReference type="InterPro" id="IPR036291">
    <property type="entry name" value="NAD(P)-bd_dom_sf"/>
</dbReference>
<name>A0A928Q2P2_9FIRM</name>
<evidence type="ECO:0000256" key="1">
    <source>
        <dbReference type="ARBA" id="ARBA00005854"/>
    </source>
</evidence>
<dbReference type="PANTHER" id="PTHR43761">
    <property type="entry name" value="D-ISOMER SPECIFIC 2-HYDROXYACID DEHYDROGENASE FAMILY PROTEIN (AFU_ORTHOLOGUE AFUA_1G13630)"/>
    <property type="match status" value="1"/>
</dbReference>
<gene>
    <name evidence="7" type="ORF">E7512_00445</name>
</gene>
<evidence type="ECO:0000256" key="4">
    <source>
        <dbReference type="RuleBase" id="RU003719"/>
    </source>
</evidence>
<dbReference type="CDD" id="cd05299">
    <property type="entry name" value="CtBP_dh"/>
    <property type="match status" value="1"/>
</dbReference>
<comment type="caution">
    <text evidence="7">The sequence shown here is derived from an EMBL/GenBank/DDBJ whole genome shotgun (WGS) entry which is preliminary data.</text>
</comment>
<dbReference type="Pfam" id="PF00389">
    <property type="entry name" value="2-Hacid_dh"/>
    <property type="match status" value="1"/>
</dbReference>